<name>A0A0E0B7R0_9ORYZ</name>
<sequence>MDAIMAFYFKTLVDLLDFVVFPMVDSWLGYANIRVEQAPYRVLVTFNDQPSYCRMSGTYRIHFAQDELYSMRGRRDSDFFMLSTIVVSVVHWLVGDIQSQ</sequence>
<keyword evidence="2" id="KW-1185">Reference proteome</keyword>
<dbReference type="EnsemblPlants" id="OGLUM10G02030.1">
    <property type="protein sequence ID" value="OGLUM10G02030.1"/>
    <property type="gene ID" value="OGLUM10G02030"/>
</dbReference>
<dbReference type="Proteomes" id="UP000026961">
    <property type="component" value="Chromosome 10"/>
</dbReference>
<accession>A0A0E0B7R0</accession>
<evidence type="ECO:0000313" key="1">
    <source>
        <dbReference type="EnsemblPlants" id="OGLUM10G02030.1"/>
    </source>
</evidence>
<dbReference type="HOGENOM" id="CLU_2310452_0_0_1"/>
<dbReference type="AlphaFoldDB" id="A0A0E0B7R0"/>
<organism evidence="1">
    <name type="scientific">Oryza glumipatula</name>
    <dbReference type="NCBI Taxonomy" id="40148"/>
    <lineage>
        <taxon>Eukaryota</taxon>
        <taxon>Viridiplantae</taxon>
        <taxon>Streptophyta</taxon>
        <taxon>Embryophyta</taxon>
        <taxon>Tracheophyta</taxon>
        <taxon>Spermatophyta</taxon>
        <taxon>Magnoliopsida</taxon>
        <taxon>Liliopsida</taxon>
        <taxon>Poales</taxon>
        <taxon>Poaceae</taxon>
        <taxon>BOP clade</taxon>
        <taxon>Oryzoideae</taxon>
        <taxon>Oryzeae</taxon>
        <taxon>Oryzinae</taxon>
        <taxon>Oryza</taxon>
    </lineage>
</organism>
<proteinExistence type="predicted"/>
<reference evidence="1" key="1">
    <citation type="submission" date="2015-04" db="UniProtKB">
        <authorList>
            <consortium name="EnsemblPlants"/>
        </authorList>
    </citation>
    <scope>IDENTIFICATION</scope>
</reference>
<evidence type="ECO:0000313" key="2">
    <source>
        <dbReference type="Proteomes" id="UP000026961"/>
    </source>
</evidence>
<protein>
    <submittedName>
        <fullName evidence="1">Uncharacterized protein</fullName>
    </submittedName>
</protein>
<reference evidence="1" key="2">
    <citation type="submission" date="2018-05" db="EMBL/GenBank/DDBJ databases">
        <title>OgluRS3 (Oryza glumaepatula Reference Sequence Version 3).</title>
        <authorList>
            <person name="Zhang J."/>
            <person name="Kudrna D."/>
            <person name="Lee S."/>
            <person name="Talag J."/>
            <person name="Welchert J."/>
            <person name="Wing R.A."/>
        </authorList>
    </citation>
    <scope>NUCLEOTIDE SEQUENCE [LARGE SCALE GENOMIC DNA]</scope>
</reference>
<dbReference type="Gramene" id="OGLUM10G02030.1">
    <property type="protein sequence ID" value="OGLUM10G02030.1"/>
    <property type="gene ID" value="OGLUM10G02030"/>
</dbReference>